<dbReference type="STRING" id="48698.ENSPFOP00000006256"/>
<dbReference type="GO" id="GO:0005615">
    <property type="term" value="C:extracellular space"/>
    <property type="evidence" value="ECO:0007669"/>
    <property type="project" value="TreeGrafter"/>
</dbReference>
<dbReference type="GO" id="GO:0006955">
    <property type="term" value="P:immune response"/>
    <property type="evidence" value="ECO:0007669"/>
    <property type="project" value="TreeGrafter"/>
</dbReference>
<dbReference type="InterPro" id="IPR007110">
    <property type="entry name" value="Ig-like_dom"/>
</dbReference>
<dbReference type="RefSeq" id="XP_007564458.1">
    <property type="nucleotide sequence ID" value="XM_007564396.2"/>
</dbReference>
<dbReference type="KEGG" id="pfor:103146462"/>
<dbReference type="Ensembl" id="ENSPFOT00000006266.1">
    <property type="protein sequence ID" value="ENSPFOP00000006256.1"/>
    <property type="gene ID" value="ENSPFOG00000006366.1"/>
</dbReference>
<dbReference type="AlphaFoldDB" id="A0A087XKF3"/>
<dbReference type="InterPro" id="IPR037055">
    <property type="entry name" value="MHC_I-like_Ag-recog_sf"/>
</dbReference>
<name>A0A087XKF3_POEFO</name>
<protein>
    <submittedName>
        <fullName evidence="5">Major histocompatibility complex class I-related gene protein-like</fullName>
    </submittedName>
</protein>
<dbReference type="Pfam" id="PF07654">
    <property type="entry name" value="C1-set"/>
    <property type="match status" value="1"/>
</dbReference>
<keyword evidence="2" id="KW-0472">Membrane</keyword>
<dbReference type="EMBL" id="AYCK01010111">
    <property type="status" value="NOT_ANNOTATED_CDS"/>
    <property type="molecule type" value="Genomic_DNA"/>
</dbReference>
<evidence type="ECO:0000259" key="4">
    <source>
        <dbReference type="PROSITE" id="PS50835"/>
    </source>
</evidence>
<dbReference type="InterPro" id="IPR003597">
    <property type="entry name" value="Ig_C1-set"/>
</dbReference>
<dbReference type="Gene3D" id="3.30.500.10">
    <property type="entry name" value="MHC class I-like antigen recognition-like"/>
    <property type="match status" value="1"/>
</dbReference>
<dbReference type="Pfam" id="PF00129">
    <property type="entry name" value="MHC_I"/>
    <property type="match status" value="1"/>
</dbReference>
<dbReference type="Gene3D" id="2.60.40.10">
    <property type="entry name" value="Immunoglobulins"/>
    <property type="match status" value="1"/>
</dbReference>
<dbReference type="Proteomes" id="UP000028760">
    <property type="component" value="Unassembled WGS sequence"/>
</dbReference>
<dbReference type="SUPFAM" id="SSF54452">
    <property type="entry name" value="MHC antigen-recognition domain"/>
    <property type="match status" value="1"/>
</dbReference>
<dbReference type="SUPFAM" id="SSF48726">
    <property type="entry name" value="Immunoglobulin"/>
    <property type="match status" value="1"/>
</dbReference>
<dbReference type="eggNOG" id="ENOG502RQEK">
    <property type="taxonomic scope" value="Eukaryota"/>
</dbReference>
<dbReference type="InterPro" id="IPR050208">
    <property type="entry name" value="MHC_class-I_related"/>
</dbReference>
<dbReference type="InterPro" id="IPR013783">
    <property type="entry name" value="Ig-like_fold"/>
</dbReference>
<dbReference type="InterPro" id="IPR011161">
    <property type="entry name" value="MHC_I-like_Ag-recog"/>
</dbReference>
<reference evidence="5" key="2">
    <citation type="submission" date="2025-08" db="UniProtKB">
        <authorList>
            <consortium name="Ensembl"/>
        </authorList>
    </citation>
    <scope>IDENTIFICATION</scope>
</reference>
<organism evidence="5 6">
    <name type="scientific">Poecilia formosa</name>
    <name type="common">Amazon molly</name>
    <name type="synonym">Limia formosa</name>
    <dbReference type="NCBI Taxonomy" id="48698"/>
    <lineage>
        <taxon>Eukaryota</taxon>
        <taxon>Metazoa</taxon>
        <taxon>Chordata</taxon>
        <taxon>Craniata</taxon>
        <taxon>Vertebrata</taxon>
        <taxon>Euteleostomi</taxon>
        <taxon>Actinopterygii</taxon>
        <taxon>Neopterygii</taxon>
        <taxon>Teleostei</taxon>
        <taxon>Neoteleostei</taxon>
        <taxon>Acanthomorphata</taxon>
        <taxon>Ovalentaria</taxon>
        <taxon>Atherinomorphae</taxon>
        <taxon>Cyprinodontiformes</taxon>
        <taxon>Poeciliidae</taxon>
        <taxon>Poeciliinae</taxon>
        <taxon>Poecilia</taxon>
    </lineage>
</organism>
<dbReference type="SMART" id="SM00407">
    <property type="entry name" value="IGc1"/>
    <property type="match status" value="1"/>
</dbReference>
<evidence type="ECO:0000313" key="5">
    <source>
        <dbReference type="Ensembl" id="ENSPFOP00000006256.1"/>
    </source>
</evidence>
<dbReference type="EMBL" id="AYCK01010112">
    <property type="status" value="NOT_ANNOTATED_CDS"/>
    <property type="molecule type" value="Genomic_DNA"/>
</dbReference>
<evidence type="ECO:0000313" key="6">
    <source>
        <dbReference type="Proteomes" id="UP000028760"/>
    </source>
</evidence>
<evidence type="ECO:0000256" key="2">
    <source>
        <dbReference type="SAM" id="Phobius"/>
    </source>
</evidence>
<dbReference type="GO" id="GO:0009897">
    <property type="term" value="C:external side of plasma membrane"/>
    <property type="evidence" value="ECO:0007669"/>
    <property type="project" value="TreeGrafter"/>
</dbReference>
<evidence type="ECO:0000256" key="1">
    <source>
        <dbReference type="ARBA" id="ARBA00023180"/>
    </source>
</evidence>
<keyword evidence="2" id="KW-1133">Transmembrane helix</keyword>
<keyword evidence="6" id="KW-1185">Reference proteome</keyword>
<sequence length="340" mass="38728">MKIFALFFICHVVSPAQHLISSIIFAISGAPDVPEFVTVGILDDIPVGYCDSNKIQLEPRTTWMKNVFRDYPNHQSWLSEKCKKNNIEFISTVRSLMERFNQSEGVHIFQRTIGCSWDDNSETISAFVQFGYDGEDLISFDLGTLTWIAPIPHTVITKLNWDTNGQEKFFWTNTFKDDCRHLFNLYLGYGNSSLQTPVLPSLFLLQKTPTSPVSCHATGFYPNKAVIFWSRDGEKIHENVDPFESLPNNDGTFQMTVNLNILSLTSEDWSRINCIFQFSNFQENISFALDKAIIKTNYVSAGGFLGIFVVPATGASFLLLAVCVFQTKIRKWLYERQQTT</sequence>
<feature type="transmembrane region" description="Helical" evidence="2">
    <location>
        <begin position="303"/>
        <end position="325"/>
    </location>
</feature>
<dbReference type="PANTHER" id="PTHR16675">
    <property type="entry name" value="MHC CLASS I-RELATED"/>
    <property type="match status" value="1"/>
</dbReference>
<keyword evidence="1" id="KW-0325">Glycoprotein</keyword>
<dbReference type="PANTHER" id="PTHR16675:SF237">
    <property type="entry name" value="MHC CLASS I ANTIGEN TRANSCRIPT VARIANT 1-RELATED"/>
    <property type="match status" value="1"/>
</dbReference>
<dbReference type="GeneTree" id="ENSGT01120000271828"/>
<reference evidence="6" key="1">
    <citation type="submission" date="2013-10" db="EMBL/GenBank/DDBJ databases">
        <authorList>
            <person name="Schartl M."/>
            <person name="Warren W."/>
        </authorList>
    </citation>
    <scope>NUCLEOTIDE SEQUENCE [LARGE SCALE GENOMIC DNA]</scope>
    <source>
        <strain evidence="6">female</strain>
    </source>
</reference>
<dbReference type="PROSITE" id="PS50835">
    <property type="entry name" value="IG_LIKE"/>
    <property type="match status" value="1"/>
</dbReference>
<dbReference type="InterPro" id="IPR011162">
    <property type="entry name" value="MHC_I/II-like_Ag-recog"/>
</dbReference>
<keyword evidence="3" id="KW-0732">Signal</keyword>
<accession>A0A087XKF3</accession>
<dbReference type="GeneID" id="103146462"/>
<feature type="domain" description="Ig-like" evidence="4">
    <location>
        <begin position="197"/>
        <end position="286"/>
    </location>
</feature>
<evidence type="ECO:0000256" key="3">
    <source>
        <dbReference type="SAM" id="SignalP"/>
    </source>
</evidence>
<proteinExistence type="predicted"/>
<feature type="signal peptide" evidence="3">
    <location>
        <begin position="1"/>
        <end position="15"/>
    </location>
</feature>
<feature type="chain" id="PRO_5013062512" evidence="3">
    <location>
        <begin position="16"/>
        <end position="340"/>
    </location>
</feature>
<dbReference type="OMA" id="TFGNHIS"/>
<reference evidence="5" key="3">
    <citation type="submission" date="2025-09" db="UniProtKB">
        <authorList>
            <consortium name="Ensembl"/>
        </authorList>
    </citation>
    <scope>IDENTIFICATION</scope>
</reference>
<keyword evidence="2" id="KW-0812">Transmembrane</keyword>
<dbReference type="InterPro" id="IPR036179">
    <property type="entry name" value="Ig-like_dom_sf"/>
</dbReference>